<proteinExistence type="predicted"/>
<evidence type="ECO:0000256" key="2">
    <source>
        <dbReference type="ARBA" id="ARBA00023015"/>
    </source>
</evidence>
<reference evidence="8" key="1">
    <citation type="journal article" date="2019" name="Toxins">
        <title>Detection of Abrin-Like and Prepropulchellin-Like Toxin Genes and Transcripts Using Whole Genome Sequencing and Full-Length Transcript Sequencing of Abrus precatorius.</title>
        <authorList>
            <person name="Hovde B.T."/>
            <person name="Daligault H.E."/>
            <person name="Hanschen E.R."/>
            <person name="Kunde Y.A."/>
            <person name="Johnson M.B."/>
            <person name="Starkenburg S.R."/>
            <person name="Johnson S.L."/>
        </authorList>
    </citation>
    <scope>NUCLEOTIDE SEQUENCE [LARGE SCALE GENOMIC DNA]</scope>
</reference>
<evidence type="ECO:0000256" key="1">
    <source>
        <dbReference type="ARBA" id="ARBA00004123"/>
    </source>
</evidence>
<dbReference type="GO" id="GO:0000981">
    <property type="term" value="F:DNA-binding transcription factor activity, RNA polymerase II-specific"/>
    <property type="evidence" value="ECO:0007669"/>
    <property type="project" value="TreeGrafter"/>
</dbReference>
<dbReference type="InterPro" id="IPR036638">
    <property type="entry name" value="HLH_DNA-bd_sf"/>
</dbReference>
<feature type="region of interest" description="Disordered" evidence="6">
    <location>
        <begin position="29"/>
        <end position="56"/>
    </location>
</feature>
<dbReference type="SUPFAM" id="SSF47459">
    <property type="entry name" value="HLH, helix-loop-helix DNA-binding domain"/>
    <property type="match status" value="1"/>
</dbReference>
<keyword evidence="5" id="KW-0539">Nucleus</keyword>
<dbReference type="RefSeq" id="XP_027352660.1">
    <property type="nucleotide sequence ID" value="XM_027496859.1"/>
</dbReference>
<dbReference type="PANTHER" id="PTHR16223:SF125">
    <property type="entry name" value="OS08G0506700 PROTEIN"/>
    <property type="match status" value="1"/>
</dbReference>
<reference evidence="9" key="2">
    <citation type="submission" date="2025-08" db="UniProtKB">
        <authorList>
            <consortium name="RefSeq"/>
        </authorList>
    </citation>
    <scope>IDENTIFICATION</scope>
    <source>
        <tissue evidence="9">Young leaves</tissue>
    </source>
</reference>
<name>A0A8B8L8W1_ABRPR</name>
<keyword evidence="4" id="KW-0804">Transcription</keyword>
<evidence type="ECO:0000313" key="8">
    <source>
        <dbReference type="Proteomes" id="UP000694853"/>
    </source>
</evidence>
<dbReference type="GeneID" id="113863317"/>
<organism evidence="8 9">
    <name type="scientific">Abrus precatorius</name>
    <name type="common">Indian licorice</name>
    <name type="synonym">Glycine abrus</name>
    <dbReference type="NCBI Taxonomy" id="3816"/>
    <lineage>
        <taxon>Eukaryota</taxon>
        <taxon>Viridiplantae</taxon>
        <taxon>Streptophyta</taxon>
        <taxon>Embryophyta</taxon>
        <taxon>Tracheophyta</taxon>
        <taxon>Spermatophyta</taxon>
        <taxon>Magnoliopsida</taxon>
        <taxon>eudicotyledons</taxon>
        <taxon>Gunneridae</taxon>
        <taxon>Pentapetalae</taxon>
        <taxon>rosids</taxon>
        <taxon>fabids</taxon>
        <taxon>Fabales</taxon>
        <taxon>Fabaceae</taxon>
        <taxon>Papilionoideae</taxon>
        <taxon>50 kb inversion clade</taxon>
        <taxon>NPAAA clade</taxon>
        <taxon>indigoferoid/millettioid clade</taxon>
        <taxon>Abreae</taxon>
        <taxon>Abrus</taxon>
    </lineage>
</organism>
<dbReference type="PROSITE" id="PS50888">
    <property type="entry name" value="BHLH"/>
    <property type="match status" value="1"/>
</dbReference>
<comment type="subcellular location">
    <subcellularLocation>
        <location evidence="1">Nucleus</location>
    </subcellularLocation>
</comment>
<dbReference type="GO" id="GO:0005634">
    <property type="term" value="C:nucleus"/>
    <property type="evidence" value="ECO:0007669"/>
    <property type="project" value="UniProtKB-SubCell"/>
</dbReference>
<dbReference type="Pfam" id="PF00010">
    <property type="entry name" value="HLH"/>
    <property type="match status" value="1"/>
</dbReference>
<dbReference type="PANTHER" id="PTHR16223">
    <property type="entry name" value="TRANSCRIPTION FACTOR BHLH83-RELATED"/>
    <property type="match status" value="1"/>
</dbReference>
<evidence type="ECO:0000256" key="5">
    <source>
        <dbReference type="ARBA" id="ARBA00023242"/>
    </source>
</evidence>
<dbReference type="SMART" id="SM00353">
    <property type="entry name" value="HLH"/>
    <property type="match status" value="1"/>
</dbReference>
<dbReference type="Proteomes" id="UP000694853">
    <property type="component" value="Unplaced"/>
</dbReference>
<evidence type="ECO:0000259" key="7">
    <source>
        <dbReference type="PROSITE" id="PS50888"/>
    </source>
</evidence>
<gene>
    <name evidence="9" type="primary">LOC113863317</name>
</gene>
<dbReference type="GO" id="GO:0000978">
    <property type="term" value="F:RNA polymerase II cis-regulatory region sequence-specific DNA binding"/>
    <property type="evidence" value="ECO:0007669"/>
    <property type="project" value="TreeGrafter"/>
</dbReference>
<keyword evidence="8" id="KW-1185">Reference proteome</keyword>
<feature type="domain" description="BHLH" evidence="7">
    <location>
        <begin position="308"/>
        <end position="358"/>
    </location>
</feature>
<sequence length="386" mass="42707">MDSNSGYQQPSSGLLRFRSAPAPVLANFKQGEGVAPNNGTSWEGSEPGLRFFNSGDGNNTASLSLREFVDNNKPSNDNKAHNESSISSPLSRMNSQQCYTYSTSSVLPLRHNSSVSSSMMMGSMGTEQVKTFNSHLLRQSSFPAGHFFNNIAFQNGYDTMKGVGSYGGVNESDDELSLSMNRMKNQISFSSMLSQTSKMGNEGIGATNTDEGRPGCSNGDARYYGTGFPYTSWNETSHLSDKFVGSKRQRNSNDELLSDVQNGELGNQVHTLSHHLSLPSASSEIFSMEKMLQFPDSVPCKIRAKRGFATHPRSIAERVRRTRISERIRKLQELVPNMEKQTSTADMLDLAVEYIKDLQKQFKTLGEKRAKCKCVNMKKSETDQIT</sequence>
<dbReference type="FunFam" id="4.10.280.10:FF:000021">
    <property type="entry name" value="Transcription factor bHLH130 family"/>
    <property type="match status" value="1"/>
</dbReference>
<dbReference type="InterPro" id="IPR045843">
    <property type="entry name" value="IND-like"/>
</dbReference>
<dbReference type="OrthoDB" id="2019494at2759"/>
<dbReference type="InterPro" id="IPR011598">
    <property type="entry name" value="bHLH_dom"/>
</dbReference>
<dbReference type="CDD" id="cd11393">
    <property type="entry name" value="bHLH_AtbHLH_like"/>
    <property type="match status" value="1"/>
</dbReference>
<keyword evidence="2" id="KW-0805">Transcription regulation</keyword>
<dbReference type="AlphaFoldDB" id="A0A8B8L8W1"/>
<evidence type="ECO:0000313" key="9">
    <source>
        <dbReference type="RefSeq" id="XP_027352660.1"/>
    </source>
</evidence>
<dbReference type="GO" id="GO:0046983">
    <property type="term" value="F:protein dimerization activity"/>
    <property type="evidence" value="ECO:0007669"/>
    <property type="project" value="InterPro"/>
</dbReference>
<keyword evidence="3" id="KW-0238">DNA-binding</keyword>
<dbReference type="Gene3D" id="4.10.280.10">
    <property type="entry name" value="Helix-loop-helix DNA-binding domain"/>
    <property type="match status" value="1"/>
</dbReference>
<evidence type="ECO:0000256" key="3">
    <source>
        <dbReference type="ARBA" id="ARBA00023125"/>
    </source>
</evidence>
<dbReference type="InterPro" id="IPR045239">
    <property type="entry name" value="bHLH95_bHLH"/>
</dbReference>
<dbReference type="KEGG" id="aprc:113863317"/>
<evidence type="ECO:0000256" key="4">
    <source>
        <dbReference type="ARBA" id="ARBA00023163"/>
    </source>
</evidence>
<protein>
    <submittedName>
        <fullName evidence="9">Transcription factor bHLH130-like</fullName>
    </submittedName>
</protein>
<feature type="region of interest" description="Disordered" evidence="6">
    <location>
        <begin position="69"/>
        <end position="91"/>
    </location>
</feature>
<accession>A0A8B8L8W1</accession>
<evidence type="ECO:0000256" key="6">
    <source>
        <dbReference type="SAM" id="MobiDB-lite"/>
    </source>
</evidence>